<dbReference type="Gene3D" id="3.30.1330.30">
    <property type="match status" value="1"/>
</dbReference>
<evidence type="ECO:0000259" key="1">
    <source>
        <dbReference type="Pfam" id="PF01248"/>
    </source>
</evidence>
<gene>
    <name evidence="2" type="ORF">ACFO0S_05125</name>
</gene>
<dbReference type="Proteomes" id="UP001595733">
    <property type="component" value="Unassembled WGS sequence"/>
</dbReference>
<evidence type="ECO:0000313" key="3">
    <source>
        <dbReference type="Proteomes" id="UP001595733"/>
    </source>
</evidence>
<dbReference type="Pfam" id="PF01248">
    <property type="entry name" value="Ribosomal_L7Ae"/>
    <property type="match status" value="1"/>
</dbReference>
<dbReference type="SUPFAM" id="SSF55315">
    <property type="entry name" value="L30e-like"/>
    <property type="match status" value="1"/>
</dbReference>
<feature type="domain" description="Ribosomal protein eL8/eL30/eS12/Gadd45" evidence="1">
    <location>
        <begin position="8"/>
        <end position="96"/>
    </location>
</feature>
<dbReference type="NCBIfam" id="NF005825">
    <property type="entry name" value="PRK07714.1"/>
    <property type="match status" value="1"/>
</dbReference>
<dbReference type="InterPro" id="IPR029064">
    <property type="entry name" value="Ribosomal_eL30-like_sf"/>
</dbReference>
<name>A0ABV8UTR9_9BACL</name>
<comment type="caution">
    <text evidence="2">The sequence shown here is derived from an EMBL/GenBank/DDBJ whole genome shotgun (WGS) entry which is preliminary data.</text>
</comment>
<proteinExistence type="predicted"/>
<dbReference type="EMBL" id="JBHSEF010000011">
    <property type="protein sequence ID" value="MFC4354459.1"/>
    <property type="molecule type" value="Genomic_DNA"/>
</dbReference>
<sequence length="106" mass="11911">MTLEQQIINLLGLATRARKTVSGEELVIREVRRQQAKFVILANDASANTEKKVRDKCASFHVDLGVFGDRYELGHATGKEARVVIAIMDHGFAKKLASLINEYNRR</sequence>
<protein>
    <submittedName>
        <fullName evidence="2">YlxQ family RNA-binding protein</fullName>
    </submittedName>
</protein>
<reference evidence="3" key="1">
    <citation type="journal article" date="2019" name="Int. J. Syst. Evol. Microbiol.">
        <title>The Global Catalogue of Microorganisms (GCM) 10K type strain sequencing project: providing services to taxonomists for standard genome sequencing and annotation.</title>
        <authorList>
            <consortium name="The Broad Institute Genomics Platform"/>
            <consortium name="The Broad Institute Genome Sequencing Center for Infectious Disease"/>
            <person name="Wu L."/>
            <person name="Ma J."/>
        </authorList>
    </citation>
    <scope>NUCLEOTIDE SEQUENCE [LARGE SCALE GENOMIC DNA]</scope>
    <source>
        <strain evidence="3">CCUG 50353</strain>
    </source>
</reference>
<dbReference type="InterPro" id="IPR004038">
    <property type="entry name" value="Ribosomal_eL8/eL30/eS12/Gad45"/>
</dbReference>
<organism evidence="2 3">
    <name type="scientific">Chryseomicrobium palamuruense</name>
    <dbReference type="NCBI Taxonomy" id="682973"/>
    <lineage>
        <taxon>Bacteria</taxon>
        <taxon>Bacillati</taxon>
        <taxon>Bacillota</taxon>
        <taxon>Bacilli</taxon>
        <taxon>Bacillales</taxon>
        <taxon>Caryophanaceae</taxon>
        <taxon>Chryseomicrobium</taxon>
    </lineage>
</organism>
<keyword evidence="3" id="KW-1185">Reference proteome</keyword>
<evidence type="ECO:0000313" key="2">
    <source>
        <dbReference type="EMBL" id="MFC4354459.1"/>
    </source>
</evidence>
<dbReference type="RefSeq" id="WP_378140738.1">
    <property type="nucleotide sequence ID" value="NZ_JBHSEF010000011.1"/>
</dbReference>
<accession>A0ABV8UTR9</accession>